<dbReference type="InterPro" id="IPR050297">
    <property type="entry name" value="LipidA_mod_glycosyltrf_83"/>
</dbReference>
<evidence type="ECO:0000256" key="7">
    <source>
        <dbReference type="ARBA" id="ARBA00023136"/>
    </source>
</evidence>
<sequence length="513" mass="56530">MSDHHRSAAAVLRLAPAESVTPPLSLPSSIRTGAVPWTLVSAALYLGVALAVHFVQLGNPVLHVDEEFYLLVAHHMREGAVPFIDIWDRKPPGLFLLYRLFLLFPGDGVLTYQLCGIAACSGTALVIERLAQQIAGPASARLAGLAYVLFMPVFCYGIGQAPVFYNLLVALAAVYTLQAWRSQSSTPLLINGAKAMALIGLAIQIKYTVVFEGAGFGLALLLRGHAMRMPTERLLRHGLAWCSLALAPTLAVFAAYAAFGHAELFLQSNVFSIMLRRADGMASWNRLASEMLALTPFWIALGIAARTQVADSDALKLLRWWGALSFAAFLAFGSWYDHYLTPVLVPLCVLAAPSLSLASVRGRRWSIAMLGFGLIACVVVIVDNIRRHGTREQAETIATAIDGELRGGCAFVFDGEPAFYRMANSCLPSRYAFPNHLNTWTEAKALDVDPNLEVARIMMTQPDVVVTAEWWPFYLPNWETRAIVTDFLQRGYERYASVRMGTHQYGLWRRRRT</sequence>
<dbReference type="GO" id="GO:0009103">
    <property type="term" value="P:lipopolysaccharide biosynthetic process"/>
    <property type="evidence" value="ECO:0007669"/>
    <property type="project" value="UniProtKB-ARBA"/>
</dbReference>
<feature type="transmembrane region" description="Helical" evidence="8">
    <location>
        <begin position="110"/>
        <end position="130"/>
    </location>
</feature>
<gene>
    <name evidence="9" type="ORF">HHL27_14595</name>
</gene>
<evidence type="ECO:0008006" key="11">
    <source>
        <dbReference type="Google" id="ProtNLM"/>
    </source>
</evidence>
<feature type="transmembrane region" description="Helical" evidence="8">
    <location>
        <begin position="34"/>
        <end position="55"/>
    </location>
</feature>
<keyword evidence="4" id="KW-0808">Transferase</keyword>
<name>A0A7Y0BRD6_9SPHN</name>
<comment type="caution">
    <text evidence="9">The sequence shown here is derived from an EMBL/GenBank/DDBJ whole genome shotgun (WGS) entry which is preliminary data.</text>
</comment>
<dbReference type="RefSeq" id="WP_169494177.1">
    <property type="nucleotide sequence ID" value="NZ_JABBGM010000006.1"/>
</dbReference>
<feature type="transmembrane region" description="Helical" evidence="8">
    <location>
        <begin position="317"/>
        <end position="336"/>
    </location>
</feature>
<dbReference type="EMBL" id="JABBGM010000006">
    <property type="protein sequence ID" value="NML94900.1"/>
    <property type="molecule type" value="Genomic_DNA"/>
</dbReference>
<reference evidence="9 10" key="1">
    <citation type="submission" date="2020-04" db="EMBL/GenBank/DDBJ databases">
        <title>Novosphingobium sp. TW-4 isolated from soil.</title>
        <authorList>
            <person name="Dahal R.H."/>
            <person name="Chaudhary D.K."/>
        </authorList>
    </citation>
    <scope>NUCLEOTIDE SEQUENCE [LARGE SCALE GENOMIC DNA]</scope>
    <source>
        <strain evidence="9 10">TW-4</strain>
    </source>
</reference>
<dbReference type="GO" id="GO:0016763">
    <property type="term" value="F:pentosyltransferase activity"/>
    <property type="evidence" value="ECO:0007669"/>
    <property type="project" value="TreeGrafter"/>
</dbReference>
<evidence type="ECO:0000256" key="3">
    <source>
        <dbReference type="ARBA" id="ARBA00022676"/>
    </source>
</evidence>
<evidence type="ECO:0000256" key="4">
    <source>
        <dbReference type="ARBA" id="ARBA00022679"/>
    </source>
</evidence>
<feature type="transmembrane region" description="Helical" evidence="8">
    <location>
        <begin position="287"/>
        <end position="305"/>
    </location>
</feature>
<dbReference type="GO" id="GO:0005886">
    <property type="term" value="C:plasma membrane"/>
    <property type="evidence" value="ECO:0007669"/>
    <property type="project" value="UniProtKB-SubCell"/>
</dbReference>
<evidence type="ECO:0000256" key="8">
    <source>
        <dbReference type="SAM" id="Phobius"/>
    </source>
</evidence>
<keyword evidence="3" id="KW-0328">Glycosyltransferase</keyword>
<feature type="transmembrane region" description="Helical" evidence="8">
    <location>
        <begin position="195"/>
        <end position="222"/>
    </location>
</feature>
<evidence type="ECO:0000256" key="5">
    <source>
        <dbReference type="ARBA" id="ARBA00022692"/>
    </source>
</evidence>
<accession>A0A7Y0BRD6</accession>
<dbReference type="Proteomes" id="UP000583556">
    <property type="component" value="Unassembled WGS sequence"/>
</dbReference>
<feature type="transmembrane region" description="Helical" evidence="8">
    <location>
        <begin position="142"/>
        <end position="175"/>
    </location>
</feature>
<organism evidence="9 10">
    <name type="scientific">Novosphingobium olei</name>
    <dbReference type="NCBI Taxonomy" id="2728851"/>
    <lineage>
        <taxon>Bacteria</taxon>
        <taxon>Pseudomonadati</taxon>
        <taxon>Pseudomonadota</taxon>
        <taxon>Alphaproteobacteria</taxon>
        <taxon>Sphingomonadales</taxon>
        <taxon>Sphingomonadaceae</taxon>
        <taxon>Novosphingobium</taxon>
    </lineage>
</organism>
<keyword evidence="7 8" id="KW-0472">Membrane</keyword>
<comment type="subcellular location">
    <subcellularLocation>
        <location evidence="1">Cell membrane</location>
        <topology evidence="1">Multi-pass membrane protein</topology>
    </subcellularLocation>
</comment>
<feature type="transmembrane region" description="Helical" evidence="8">
    <location>
        <begin position="234"/>
        <end position="259"/>
    </location>
</feature>
<keyword evidence="2" id="KW-1003">Cell membrane</keyword>
<evidence type="ECO:0000313" key="9">
    <source>
        <dbReference type="EMBL" id="NML94900.1"/>
    </source>
</evidence>
<dbReference type="PANTHER" id="PTHR33908:SF11">
    <property type="entry name" value="MEMBRANE PROTEIN"/>
    <property type="match status" value="1"/>
</dbReference>
<evidence type="ECO:0000256" key="1">
    <source>
        <dbReference type="ARBA" id="ARBA00004651"/>
    </source>
</evidence>
<evidence type="ECO:0000256" key="6">
    <source>
        <dbReference type="ARBA" id="ARBA00022989"/>
    </source>
</evidence>
<evidence type="ECO:0000313" key="10">
    <source>
        <dbReference type="Proteomes" id="UP000583556"/>
    </source>
</evidence>
<feature type="transmembrane region" description="Helical" evidence="8">
    <location>
        <begin position="365"/>
        <end position="382"/>
    </location>
</feature>
<evidence type="ECO:0000256" key="2">
    <source>
        <dbReference type="ARBA" id="ARBA00022475"/>
    </source>
</evidence>
<keyword evidence="6 8" id="KW-1133">Transmembrane helix</keyword>
<keyword evidence="10" id="KW-1185">Reference proteome</keyword>
<proteinExistence type="predicted"/>
<keyword evidence="5 8" id="KW-0812">Transmembrane</keyword>
<dbReference type="AlphaFoldDB" id="A0A7Y0BRD6"/>
<dbReference type="PANTHER" id="PTHR33908">
    <property type="entry name" value="MANNOSYLTRANSFERASE YKCB-RELATED"/>
    <property type="match status" value="1"/>
</dbReference>
<protein>
    <recommendedName>
        <fullName evidence="11">Glycosyltransferase RgtA/B/C/D-like domain-containing protein</fullName>
    </recommendedName>
</protein>